<evidence type="ECO:0000313" key="2">
    <source>
        <dbReference type="EMBL" id="RLN13326.1"/>
    </source>
</evidence>
<feature type="transmembrane region" description="Helical" evidence="1">
    <location>
        <begin position="6"/>
        <end position="25"/>
    </location>
</feature>
<gene>
    <name evidence="2" type="ORF">C2845_PM09G09090</name>
</gene>
<keyword evidence="1" id="KW-0472">Membrane</keyword>
<comment type="caution">
    <text evidence="2">The sequence shown here is derived from an EMBL/GenBank/DDBJ whole genome shotgun (WGS) entry which is preliminary data.</text>
</comment>
<sequence>MQARIVVHIVVIISVVFEQIQYFVVNGVDKKSIFHFCHLLQKSSMDWIMASVY</sequence>
<proteinExistence type="predicted"/>
<reference evidence="3" key="1">
    <citation type="journal article" date="2019" name="Nat. Commun.">
        <title>The genome of broomcorn millet.</title>
        <authorList>
            <person name="Zou C."/>
            <person name="Miki D."/>
            <person name="Li D."/>
            <person name="Tang Q."/>
            <person name="Xiao L."/>
            <person name="Rajput S."/>
            <person name="Deng P."/>
            <person name="Jia W."/>
            <person name="Huang R."/>
            <person name="Zhang M."/>
            <person name="Sun Y."/>
            <person name="Hu J."/>
            <person name="Fu X."/>
            <person name="Schnable P.S."/>
            <person name="Li F."/>
            <person name="Zhang H."/>
            <person name="Feng B."/>
            <person name="Zhu X."/>
            <person name="Liu R."/>
            <person name="Schnable J.C."/>
            <person name="Zhu J.-K."/>
            <person name="Zhang H."/>
        </authorList>
    </citation>
    <scope>NUCLEOTIDE SEQUENCE [LARGE SCALE GENOMIC DNA]</scope>
</reference>
<evidence type="ECO:0000313" key="3">
    <source>
        <dbReference type="Proteomes" id="UP000275267"/>
    </source>
</evidence>
<dbReference type="AlphaFoldDB" id="A0A3L6S233"/>
<accession>A0A3L6S233</accession>
<evidence type="ECO:0000256" key="1">
    <source>
        <dbReference type="SAM" id="Phobius"/>
    </source>
</evidence>
<dbReference type="Proteomes" id="UP000275267">
    <property type="component" value="Unassembled WGS sequence"/>
</dbReference>
<name>A0A3L6S233_PANMI</name>
<keyword evidence="3" id="KW-1185">Reference proteome</keyword>
<organism evidence="2 3">
    <name type="scientific">Panicum miliaceum</name>
    <name type="common">Proso millet</name>
    <name type="synonym">Broomcorn millet</name>
    <dbReference type="NCBI Taxonomy" id="4540"/>
    <lineage>
        <taxon>Eukaryota</taxon>
        <taxon>Viridiplantae</taxon>
        <taxon>Streptophyta</taxon>
        <taxon>Embryophyta</taxon>
        <taxon>Tracheophyta</taxon>
        <taxon>Spermatophyta</taxon>
        <taxon>Magnoliopsida</taxon>
        <taxon>Liliopsida</taxon>
        <taxon>Poales</taxon>
        <taxon>Poaceae</taxon>
        <taxon>PACMAD clade</taxon>
        <taxon>Panicoideae</taxon>
        <taxon>Panicodae</taxon>
        <taxon>Paniceae</taxon>
        <taxon>Panicinae</taxon>
        <taxon>Panicum</taxon>
        <taxon>Panicum sect. Panicum</taxon>
    </lineage>
</organism>
<dbReference type="EMBL" id="PQIB02000006">
    <property type="protein sequence ID" value="RLN13326.1"/>
    <property type="molecule type" value="Genomic_DNA"/>
</dbReference>
<keyword evidence="1" id="KW-1133">Transmembrane helix</keyword>
<keyword evidence="1" id="KW-0812">Transmembrane</keyword>
<protein>
    <submittedName>
        <fullName evidence="2">Uncharacterized protein</fullName>
    </submittedName>
</protein>